<sequence length="93" mass="10836">MYVWKMQHRLDCKPEKIIMSSKTALAEHHFSEDGNLFQFGNAEIMDTEKNFIKMNLSEMIFIKALNCVNFRTDTQGLSSIYSDLINILKKSLE</sequence>
<dbReference type="OrthoDB" id="10057701at2759"/>
<name>A0A8J2MXY7_COTCN</name>
<dbReference type="AlphaFoldDB" id="A0A8J2MXY7"/>
<proteinExistence type="predicted"/>
<reference evidence="1" key="1">
    <citation type="submission" date="2021-04" db="EMBL/GenBank/DDBJ databases">
        <authorList>
            <person name="Chebbi M.A.C M."/>
        </authorList>
    </citation>
    <scope>NUCLEOTIDE SEQUENCE</scope>
</reference>
<evidence type="ECO:0000313" key="2">
    <source>
        <dbReference type="Proteomes" id="UP000786811"/>
    </source>
</evidence>
<comment type="caution">
    <text evidence="1">The sequence shown here is derived from an EMBL/GenBank/DDBJ whole genome shotgun (WGS) entry which is preliminary data.</text>
</comment>
<protein>
    <submittedName>
        <fullName evidence="1">Uncharacterized protein</fullName>
    </submittedName>
</protein>
<accession>A0A8J2MXY7</accession>
<evidence type="ECO:0000313" key="1">
    <source>
        <dbReference type="EMBL" id="CAG5102872.1"/>
    </source>
</evidence>
<dbReference type="EMBL" id="CAJNRD030001123">
    <property type="protein sequence ID" value="CAG5102872.1"/>
    <property type="molecule type" value="Genomic_DNA"/>
</dbReference>
<organism evidence="1 2">
    <name type="scientific">Cotesia congregata</name>
    <name type="common">Parasitoid wasp</name>
    <name type="synonym">Apanteles congregatus</name>
    <dbReference type="NCBI Taxonomy" id="51543"/>
    <lineage>
        <taxon>Eukaryota</taxon>
        <taxon>Metazoa</taxon>
        <taxon>Ecdysozoa</taxon>
        <taxon>Arthropoda</taxon>
        <taxon>Hexapoda</taxon>
        <taxon>Insecta</taxon>
        <taxon>Pterygota</taxon>
        <taxon>Neoptera</taxon>
        <taxon>Endopterygota</taxon>
        <taxon>Hymenoptera</taxon>
        <taxon>Apocrita</taxon>
        <taxon>Ichneumonoidea</taxon>
        <taxon>Braconidae</taxon>
        <taxon>Microgastrinae</taxon>
        <taxon>Cotesia</taxon>
    </lineage>
</organism>
<gene>
    <name evidence="1" type="ORF">HICCMSTLAB_LOCUS11226</name>
</gene>
<keyword evidence="2" id="KW-1185">Reference proteome</keyword>
<dbReference type="Proteomes" id="UP000786811">
    <property type="component" value="Unassembled WGS sequence"/>
</dbReference>